<protein>
    <submittedName>
        <fullName evidence="2">Nucleotidyl transferase</fullName>
    </submittedName>
</protein>
<gene>
    <name evidence="2" type="ORF">UT30_C0041G0008</name>
</gene>
<dbReference type="PANTHER" id="PTHR22572">
    <property type="entry name" value="SUGAR-1-PHOSPHATE GUANYL TRANSFERASE"/>
    <property type="match status" value="1"/>
</dbReference>
<organism evidence="2 3">
    <name type="scientific">Candidatus Uhrbacteria bacterium GW2011_GWF2_39_13</name>
    <dbReference type="NCBI Taxonomy" id="1618995"/>
    <lineage>
        <taxon>Bacteria</taxon>
        <taxon>Candidatus Uhriibacteriota</taxon>
    </lineage>
</organism>
<dbReference type="GO" id="GO:0016740">
    <property type="term" value="F:transferase activity"/>
    <property type="evidence" value="ECO:0007669"/>
    <property type="project" value="UniProtKB-KW"/>
</dbReference>
<feature type="non-terminal residue" evidence="2">
    <location>
        <position position="1"/>
    </location>
</feature>
<accession>A0A0G0MIP1</accession>
<feature type="domain" description="Nucleotidyl transferase" evidence="1">
    <location>
        <begin position="1"/>
        <end position="115"/>
    </location>
</feature>
<dbReference type="SUPFAM" id="SSF53448">
    <property type="entry name" value="Nucleotide-diphospho-sugar transferases"/>
    <property type="match status" value="1"/>
</dbReference>
<name>A0A0G0MIP1_9BACT</name>
<evidence type="ECO:0000259" key="1">
    <source>
        <dbReference type="Pfam" id="PF00483"/>
    </source>
</evidence>
<dbReference type="InterPro" id="IPR029044">
    <property type="entry name" value="Nucleotide-diphossugar_trans"/>
</dbReference>
<comment type="caution">
    <text evidence="2">The sequence shown here is derived from an EMBL/GenBank/DDBJ whole genome shotgun (WGS) entry which is preliminary data.</text>
</comment>
<dbReference type="EMBL" id="LBWG01000041">
    <property type="protein sequence ID" value="KKR03018.1"/>
    <property type="molecule type" value="Genomic_DNA"/>
</dbReference>
<dbReference type="Gene3D" id="3.90.550.10">
    <property type="entry name" value="Spore Coat Polysaccharide Biosynthesis Protein SpsA, Chain A"/>
    <property type="match status" value="1"/>
</dbReference>
<sequence length="126" mass="14337">YSAMIKSHIGSGAMAMIGVFPREVKIDFGVLELGSRGELVQYREKPKYEFLVSMGVNAFQGSVLDYIPKGKYLDIPTLMMNLKDAGKPVLTFRSECEWLDIGRPDDYEKATEEFEHSMKKYLPDCK</sequence>
<keyword evidence="2" id="KW-0808">Transferase</keyword>
<dbReference type="InterPro" id="IPR050486">
    <property type="entry name" value="Mannose-1P_guanyltransferase"/>
</dbReference>
<evidence type="ECO:0000313" key="2">
    <source>
        <dbReference type="EMBL" id="KKR03018.1"/>
    </source>
</evidence>
<reference evidence="2 3" key="1">
    <citation type="journal article" date="2015" name="Nature">
        <title>rRNA introns, odd ribosomes, and small enigmatic genomes across a large radiation of phyla.</title>
        <authorList>
            <person name="Brown C.T."/>
            <person name="Hug L.A."/>
            <person name="Thomas B.C."/>
            <person name="Sharon I."/>
            <person name="Castelle C.J."/>
            <person name="Singh A."/>
            <person name="Wilkins M.J."/>
            <person name="Williams K.H."/>
            <person name="Banfield J.F."/>
        </authorList>
    </citation>
    <scope>NUCLEOTIDE SEQUENCE [LARGE SCALE GENOMIC DNA]</scope>
</reference>
<evidence type="ECO:0000313" key="3">
    <source>
        <dbReference type="Proteomes" id="UP000033935"/>
    </source>
</evidence>
<proteinExistence type="predicted"/>
<dbReference type="Proteomes" id="UP000033935">
    <property type="component" value="Unassembled WGS sequence"/>
</dbReference>
<dbReference type="Pfam" id="PF00483">
    <property type="entry name" value="NTP_transferase"/>
    <property type="match status" value="1"/>
</dbReference>
<dbReference type="InterPro" id="IPR005835">
    <property type="entry name" value="NTP_transferase_dom"/>
</dbReference>
<dbReference type="AlphaFoldDB" id="A0A0G0MIP1"/>